<dbReference type="EMBL" id="FUWX01000007">
    <property type="protein sequence ID" value="SJZ59629.1"/>
    <property type="molecule type" value="Genomic_DNA"/>
</dbReference>
<dbReference type="GO" id="GO:0046872">
    <property type="term" value="F:metal ion binding"/>
    <property type="evidence" value="ECO:0007669"/>
    <property type="project" value="UniProtKB-KW"/>
</dbReference>
<sequence length="246" mass="27334">MKRFKRGVTLGAAFLAMGTGVLGEDITISAAISLKEPLDEIIKKYKVETGGVDEVFVNYGASSALRKQIENGAPVDIVLFADTINVDKLEEEKLIEKEERSEILYNSLLLVGTGEKIGSLEELKGKRVAIADPDTAPLGRYTKEFLENTGEYEKLKDDLILAKNAKGVFNYVESGDVDYGIIYKNEMKNLKNAKIIMEIDSSKHSKPIYGFGILEEGKEGANRFYDFVKGEKAKEIFIENGFKTLE</sequence>
<dbReference type="PANTHER" id="PTHR30632:SF0">
    <property type="entry name" value="SULFATE-BINDING PROTEIN"/>
    <property type="match status" value="1"/>
</dbReference>
<dbReference type="InterPro" id="IPR005950">
    <property type="entry name" value="ModA"/>
</dbReference>
<gene>
    <name evidence="5" type="ORF">SAMN02745174_01019</name>
</gene>
<evidence type="ECO:0000256" key="3">
    <source>
        <dbReference type="ARBA" id="ARBA00022729"/>
    </source>
</evidence>
<feature type="binding site" evidence="4">
    <location>
        <position position="183"/>
    </location>
    <ligand>
        <name>molybdate</name>
        <dbReference type="ChEBI" id="CHEBI:36264"/>
    </ligand>
</feature>
<feature type="binding site" evidence="4">
    <location>
        <position position="33"/>
    </location>
    <ligand>
        <name>molybdate</name>
        <dbReference type="ChEBI" id="CHEBI:36264"/>
    </ligand>
</feature>
<dbReference type="AlphaFoldDB" id="A0A1T4LY08"/>
<dbReference type="RefSeq" id="WP_078693532.1">
    <property type="nucleotide sequence ID" value="NZ_FUWX01000007.1"/>
</dbReference>
<keyword evidence="3" id="KW-0732">Signal</keyword>
<dbReference type="SUPFAM" id="SSF53850">
    <property type="entry name" value="Periplasmic binding protein-like II"/>
    <property type="match status" value="1"/>
</dbReference>
<feature type="binding site" evidence="4">
    <location>
        <position position="62"/>
    </location>
    <ligand>
        <name>molybdate</name>
        <dbReference type="ChEBI" id="CHEBI:36264"/>
    </ligand>
</feature>
<keyword evidence="2 4" id="KW-0479">Metal-binding</keyword>
<name>A0A1T4LY08_9FUSO</name>
<organism evidence="5 6">
    <name type="scientific">Cetobacterium ceti</name>
    <dbReference type="NCBI Taxonomy" id="180163"/>
    <lineage>
        <taxon>Bacteria</taxon>
        <taxon>Fusobacteriati</taxon>
        <taxon>Fusobacteriota</taxon>
        <taxon>Fusobacteriia</taxon>
        <taxon>Fusobacteriales</taxon>
        <taxon>Fusobacteriaceae</taxon>
        <taxon>Cetobacterium</taxon>
    </lineage>
</organism>
<dbReference type="PANTHER" id="PTHR30632">
    <property type="entry name" value="MOLYBDATE-BINDING PERIPLASMIC PROTEIN"/>
    <property type="match status" value="1"/>
</dbReference>
<dbReference type="OrthoDB" id="9785015at2"/>
<dbReference type="STRING" id="180163.SAMN02745174_01019"/>
<evidence type="ECO:0000256" key="2">
    <source>
        <dbReference type="ARBA" id="ARBA00022723"/>
    </source>
</evidence>
<dbReference type="Gene3D" id="3.40.190.10">
    <property type="entry name" value="Periplasmic binding protein-like II"/>
    <property type="match status" value="2"/>
</dbReference>
<dbReference type="GO" id="GO:0030973">
    <property type="term" value="F:molybdate ion binding"/>
    <property type="evidence" value="ECO:0007669"/>
    <property type="project" value="TreeGrafter"/>
</dbReference>
<evidence type="ECO:0000313" key="6">
    <source>
        <dbReference type="Proteomes" id="UP000191153"/>
    </source>
</evidence>
<keyword evidence="4" id="KW-0500">Molybdenum</keyword>
<dbReference type="NCBIfam" id="TIGR01256">
    <property type="entry name" value="modA"/>
    <property type="match status" value="1"/>
</dbReference>
<dbReference type="Pfam" id="PF13531">
    <property type="entry name" value="SBP_bac_11"/>
    <property type="match status" value="1"/>
</dbReference>
<dbReference type="InterPro" id="IPR050682">
    <property type="entry name" value="ModA/WtpA"/>
</dbReference>
<dbReference type="Proteomes" id="UP000191153">
    <property type="component" value="Unassembled WGS sequence"/>
</dbReference>
<accession>A0A1T4LY08</accession>
<protein>
    <submittedName>
        <fullName evidence="5">Molybdate transport system substrate-binding protein</fullName>
    </submittedName>
</protein>
<dbReference type="PIRSF" id="PIRSF004846">
    <property type="entry name" value="ModA"/>
    <property type="match status" value="1"/>
</dbReference>
<comment type="similarity">
    <text evidence="1">Belongs to the bacterial solute-binding protein ModA family.</text>
</comment>
<evidence type="ECO:0000256" key="1">
    <source>
        <dbReference type="ARBA" id="ARBA00009175"/>
    </source>
</evidence>
<dbReference type="GO" id="GO:0015689">
    <property type="term" value="P:molybdate ion transport"/>
    <property type="evidence" value="ECO:0007669"/>
    <property type="project" value="InterPro"/>
</dbReference>
<keyword evidence="6" id="KW-1185">Reference proteome</keyword>
<proteinExistence type="inferred from homology"/>
<evidence type="ECO:0000313" key="5">
    <source>
        <dbReference type="EMBL" id="SJZ59629.1"/>
    </source>
</evidence>
<reference evidence="5 6" key="1">
    <citation type="submission" date="2017-02" db="EMBL/GenBank/DDBJ databases">
        <authorList>
            <person name="Peterson S.W."/>
        </authorList>
    </citation>
    <scope>NUCLEOTIDE SEQUENCE [LARGE SCALE GENOMIC DNA]</scope>
    <source>
        <strain evidence="5 6">ATCC 700028</strain>
    </source>
</reference>
<evidence type="ECO:0000256" key="4">
    <source>
        <dbReference type="PIRSR" id="PIRSR004846-1"/>
    </source>
</evidence>